<dbReference type="CDD" id="cd00821">
    <property type="entry name" value="PH"/>
    <property type="match status" value="1"/>
</dbReference>
<gene>
    <name evidence="3" type="ORF">BSTOLATCC_MIC42074</name>
</gene>
<dbReference type="SUPFAM" id="SSF50729">
    <property type="entry name" value="PH domain-like"/>
    <property type="match status" value="1"/>
</dbReference>
<proteinExistence type="predicted"/>
<dbReference type="Pfam" id="PF00169">
    <property type="entry name" value="PH"/>
    <property type="match status" value="1"/>
</dbReference>
<keyword evidence="4" id="KW-1185">Reference proteome</keyword>
<name>A0AAU9JYL4_9CILI</name>
<feature type="region of interest" description="Disordered" evidence="1">
    <location>
        <begin position="371"/>
        <end position="421"/>
    </location>
</feature>
<feature type="region of interest" description="Disordered" evidence="1">
    <location>
        <begin position="310"/>
        <end position="358"/>
    </location>
</feature>
<organism evidence="3 4">
    <name type="scientific">Blepharisma stoltei</name>
    <dbReference type="NCBI Taxonomy" id="1481888"/>
    <lineage>
        <taxon>Eukaryota</taxon>
        <taxon>Sar</taxon>
        <taxon>Alveolata</taxon>
        <taxon>Ciliophora</taxon>
        <taxon>Postciliodesmatophora</taxon>
        <taxon>Heterotrichea</taxon>
        <taxon>Heterotrichida</taxon>
        <taxon>Blepharismidae</taxon>
        <taxon>Blepharisma</taxon>
    </lineage>
</organism>
<evidence type="ECO:0000259" key="2">
    <source>
        <dbReference type="PROSITE" id="PS50003"/>
    </source>
</evidence>
<dbReference type="SMART" id="SM00233">
    <property type="entry name" value="PH"/>
    <property type="match status" value="1"/>
</dbReference>
<feature type="compositionally biased region" description="Polar residues" evidence="1">
    <location>
        <begin position="323"/>
        <end position="344"/>
    </location>
</feature>
<feature type="region of interest" description="Disordered" evidence="1">
    <location>
        <begin position="147"/>
        <end position="236"/>
    </location>
</feature>
<evidence type="ECO:0000313" key="4">
    <source>
        <dbReference type="Proteomes" id="UP001162131"/>
    </source>
</evidence>
<sequence>MSTTFNNQTPAQQRPSNVQSYLKKLKSQNAVARFMSNFTKRWFVLDFDEDCFYYTPNANKKKAERTHSIKDLISFEADPKFLEQCDWKFAFTVEFPSRKYTLYAETKEIYDSWCQAFKILAKPKEGNSDECSTLSSDLSRKTASLDIQARQEDSPAQQTKPPEDSSCFSPRFGVEPLQENKAIKDPTPEASPAPKISPAKKSSDRKLPSNPEPSSKDTVLVFKPRSSKEDVNQIKRERISTFTETKREPALQSENVHKEFTMSSTINWAEQSYVRKDSFRETFNQPAGMLDLLSDMDQLGLEEVKQASTLRRREFSAPRPRPSQDNVIVSKADLSSNNANQTSTQRHKHSTSKDQGKKMMKTDIIDRKQFTFIRDTKSKNQENGPTLRGPIYGHHAPTYKEQTIPANKAQGCDKNWDSWDD</sequence>
<dbReference type="Proteomes" id="UP001162131">
    <property type="component" value="Unassembled WGS sequence"/>
</dbReference>
<feature type="domain" description="PH" evidence="2">
    <location>
        <begin position="15"/>
        <end position="122"/>
    </location>
</feature>
<feature type="compositionally biased region" description="Basic and acidic residues" evidence="1">
    <location>
        <begin position="371"/>
        <end position="380"/>
    </location>
</feature>
<feature type="compositionally biased region" description="Basic and acidic residues" evidence="1">
    <location>
        <begin position="226"/>
        <end position="236"/>
    </location>
</feature>
<accession>A0AAU9JYL4</accession>
<dbReference type="InterPro" id="IPR001849">
    <property type="entry name" value="PH_domain"/>
</dbReference>
<protein>
    <recommendedName>
        <fullName evidence="2">PH domain-containing protein</fullName>
    </recommendedName>
</protein>
<dbReference type="AlphaFoldDB" id="A0AAU9JYL4"/>
<reference evidence="3" key="1">
    <citation type="submission" date="2021-09" db="EMBL/GenBank/DDBJ databases">
        <authorList>
            <consortium name="AG Swart"/>
            <person name="Singh M."/>
            <person name="Singh A."/>
            <person name="Seah K."/>
            <person name="Emmerich C."/>
        </authorList>
    </citation>
    <scope>NUCLEOTIDE SEQUENCE</scope>
    <source>
        <strain evidence="3">ATCC30299</strain>
    </source>
</reference>
<dbReference type="InterPro" id="IPR011993">
    <property type="entry name" value="PH-like_dom_sf"/>
</dbReference>
<evidence type="ECO:0000313" key="3">
    <source>
        <dbReference type="EMBL" id="CAG9326808.1"/>
    </source>
</evidence>
<dbReference type="Gene3D" id="2.30.29.30">
    <property type="entry name" value="Pleckstrin-homology domain (PH domain)/Phosphotyrosine-binding domain (PTB)"/>
    <property type="match status" value="1"/>
</dbReference>
<evidence type="ECO:0000256" key="1">
    <source>
        <dbReference type="SAM" id="MobiDB-lite"/>
    </source>
</evidence>
<comment type="caution">
    <text evidence="3">The sequence shown here is derived from an EMBL/GenBank/DDBJ whole genome shotgun (WGS) entry which is preliminary data.</text>
</comment>
<dbReference type="PROSITE" id="PS50003">
    <property type="entry name" value="PH_DOMAIN"/>
    <property type="match status" value="1"/>
</dbReference>
<dbReference type="EMBL" id="CAJZBQ010000041">
    <property type="protein sequence ID" value="CAG9326808.1"/>
    <property type="molecule type" value="Genomic_DNA"/>
</dbReference>